<feature type="compositionally biased region" description="Polar residues" evidence="6">
    <location>
        <begin position="237"/>
        <end position="247"/>
    </location>
</feature>
<feature type="compositionally biased region" description="Basic and acidic residues" evidence="6">
    <location>
        <begin position="105"/>
        <end position="115"/>
    </location>
</feature>
<dbReference type="InterPro" id="IPR036236">
    <property type="entry name" value="Znf_C2H2_sf"/>
</dbReference>
<evidence type="ECO:0000259" key="7">
    <source>
        <dbReference type="PROSITE" id="PS50171"/>
    </source>
</evidence>
<dbReference type="InterPro" id="IPR000690">
    <property type="entry name" value="Matrin/U1-C_Znf_C2H2"/>
</dbReference>
<feature type="region of interest" description="Disordered" evidence="6">
    <location>
        <begin position="313"/>
        <end position="364"/>
    </location>
</feature>
<keyword evidence="4" id="KW-0862">Zinc</keyword>
<evidence type="ECO:0000256" key="1">
    <source>
        <dbReference type="ARBA" id="ARBA00004123"/>
    </source>
</evidence>
<keyword evidence="5" id="KW-0539">Nucleus</keyword>
<dbReference type="SUPFAM" id="SSF57667">
    <property type="entry name" value="beta-beta-alpha zinc fingers"/>
    <property type="match status" value="1"/>
</dbReference>
<dbReference type="PANTHER" id="PTHR13173">
    <property type="entry name" value="WW DOMAIN BINDING PROTEIN 4"/>
    <property type="match status" value="1"/>
</dbReference>
<dbReference type="GO" id="GO:0008270">
    <property type="term" value="F:zinc ion binding"/>
    <property type="evidence" value="ECO:0007669"/>
    <property type="project" value="UniProtKB-KW"/>
</dbReference>
<dbReference type="SMART" id="SM00451">
    <property type="entry name" value="ZnF_U1"/>
    <property type="match status" value="1"/>
</dbReference>
<evidence type="ECO:0000256" key="5">
    <source>
        <dbReference type="ARBA" id="ARBA00023242"/>
    </source>
</evidence>
<dbReference type="GO" id="GO:0000398">
    <property type="term" value="P:mRNA splicing, via spliceosome"/>
    <property type="evidence" value="ECO:0007669"/>
    <property type="project" value="InterPro"/>
</dbReference>
<dbReference type="GO" id="GO:0003723">
    <property type="term" value="F:RNA binding"/>
    <property type="evidence" value="ECO:0007669"/>
    <property type="project" value="TreeGrafter"/>
</dbReference>
<dbReference type="InterPro" id="IPR040023">
    <property type="entry name" value="WBP4"/>
</dbReference>
<dbReference type="Pfam" id="PF06220">
    <property type="entry name" value="zf-U1"/>
    <property type="match status" value="1"/>
</dbReference>
<dbReference type="EMBL" id="KN847994">
    <property type="protein sequence ID" value="KIR44806.1"/>
    <property type="molecule type" value="Genomic_DNA"/>
</dbReference>
<dbReference type="GO" id="GO:0071011">
    <property type="term" value="C:precatalytic spliceosome"/>
    <property type="evidence" value="ECO:0007669"/>
    <property type="project" value="TreeGrafter"/>
</dbReference>
<proteinExistence type="predicted"/>
<feature type="region of interest" description="Disordered" evidence="6">
    <location>
        <begin position="142"/>
        <end position="208"/>
    </location>
</feature>
<dbReference type="AlphaFoldDB" id="A0A0D0VB45"/>
<feature type="compositionally biased region" description="Basic residues" evidence="6">
    <location>
        <begin position="353"/>
        <end position="364"/>
    </location>
</feature>
<dbReference type="PROSITE" id="PS50171">
    <property type="entry name" value="ZF_MATRIN"/>
    <property type="match status" value="1"/>
</dbReference>
<dbReference type="InterPro" id="IPR003604">
    <property type="entry name" value="Matrin/U1-like-C_Znf_C2H2"/>
</dbReference>
<feature type="compositionally biased region" description="Low complexity" evidence="6">
    <location>
        <begin position="89"/>
        <end position="104"/>
    </location>
</feature>
<organism evidence="8">
    <name type="scientific">Cryptococcus bacillisporus CA1280</name>
    <dbReference type="NCBI Taxonomy" id="1296109"/>
    <lineage>
        <taxon>Eukaryota</taxon>
        <taxon>Fungi</taxon>
        <taxon>Dikarya</taxon>
        <taxon>Basidiomycota</taxon>
        <taxon>Agaricomycotina</taxon>
        <taxon>Tremellomycetes</taxon>
        <taxon>Tremellales</taxon>
        <taxon>Cryptococcaceae</taxon>
        <taxon>Cryptococcus</taxon>
        <taxon>Cryptococcus gattii species complex</taxon>
    </lineage>
</organism>
<protein>
    <recommendedName>
        <fullName evidence="7">Matrin-type domain-containing protein</fullName>
    </recommendedName>
</protein>
<feature type="compositionally biased region" description="Basic and acidic residues" evidence="6">
    <location>
        <begin position="184"/>
        <end position="199"/>
    </location>
</feature>
<name>A0A0D0VB45_CRYGA</name>
<keyword evidence="2" id="KW-0479">Metal-binding</keyword>
<feature type="domain" description="Matrin-type" evidence="7">
    <location>
        <begin position="11"/>
        <end position="42"/>
    </location>
</feature>
<evidence type="ECO:0000313" key="8">
    <source>
        <dbReference type="EMBL" id="KIR44806.1"/>
    </source>
</evidence>
<dbReference type="Gene3D" id="3.30.160.60">
    <property type="entry name" value="Classic Zinc Finger"/>
    <property type="match status" value="1"/>
</dbReference>
<evidence type="ECO:0000256" key="2">
    <source>
        <dbReference type="ARBA" id="ARBA00022723"/>
    </source>
</evidence>
<feature type="region of interest" description="Disordered" evidence="6">
    <location>
        <begin position="89"/>
        <end position="121"/>
    </location>
</feature>
<sequence>MTEYWVSKKQYWCKYCNIWIRDDAPSRRQHETGLKHIGNKERFIRDLYRGGEKAKKEKAQEAAEMARIDAAAAAAYAHDTASGAVRPSSLAFSSASPAPSSSAAKARDSRPKDKFSNYSTAAQLGFVDPDAEKSTYEIEQEIKGRAGEPGQWEEVVAPPPLTEAYSTSMNGAKRNREEEDEEGEGWKFEHKGKKPVHDPYDDDWDPSSLKGLRVKKKEEALFADKKMKVEGEAVKQEPSTQVWQQVQPKDEPGLQKEGWTGKIELKAKMKESDKVFIPGGGWVKVERSLADEVKTEEPETAVDVKADADMKKLEKEASVETTAVTNEAITEEPDRKPDISAPEPTAHGESMFKKRRPPPSNRKR</sequence>
<feature type="region of interest" description="Disordered" evidence="6">
    <location>
        <begin position="231"/>
        <end position="256"/>
    </location>
</feature>
<evidence type="ECO:0000256" key="3">
    <source>
        <dbReference type="ARBA" id="ARBA00022771"/>
    </source>
</evidence>
<dbReference type="HOGENOM" id="CLU_065002_0_0_1"/>
<evidence type="ECO:0000256" key="6">
    <source>
        <dbReference type="SAM" id="MobiDB-lite"/>
    </source>
</evidence>
<dbReference type="PANTHER" id="PTHR13173:SF10">
    <property type="entry name" value="WW DOMAIN-BINDING PROTEIN 4"/>
    <property type="match status" value="1"/>
</dbReference>
<feature type="compositionally biased region" description="Polar residues" evidence="6">
    <location>
        <begin position="319"/>
        <end position="328"/>
    </location>
</feature>
<dbReference type="OrthoDB" id="191651at2759"/>
<accession>A0A0D0VB45</accession>
<reference evidence="8" key="1">
    <citation type="submission" date="2015-01" db="EMBL/GenBank/DDBJ databases">
        <title>The Genome Sequence of Cryptococcus gattii CA1280.</title>
        <authorList>
            <consortium name="The Broad Institute Genomics Platform"/>
            <person name="Cuomo C."/>
            <person name="Litvintseva A."/>
            <person name="Chen Y."/>
            <person name="Heitman J."/>
            <person name="Sun S."/>
            <person name="Springer D."/>
            <person name="Dromer F."/>
            <person name="Young S."/>
            <person name="Zeng Q."/>
            <person name="Gargeya S."/>
            <person name="Abouelleil A."/>
            <person name="Alvarado L."/>
            <person name="Chapman S.B."/>
            <person name="Gainer-Dewar J."/>
            <person name="Goldberg J."/>
            <person name="Griggs A."/>
            <person name="Gujja S."/>
            <person name="Hansen M."/>
            <person name="Howarth C."/>
            <person name="Imamovic A."/>
            <person name="Larimer J."/>
            <person name="Murphy C."/>
            <person name="Naylor J."/>
            <person name="Pearson M."/>
            <person name="Priest M."/>
            <person name="Roberts A."/>
            <person name="Saif S."/>
            <person name="Shea T."/>
            <person name="Sykes S."/>
            <person name="Wortman J."/>
            <person name="Nusbaum C."/>
            <person name="Birren B."/>
        </authorList>
    </citation>
    <scope>NUCLEOTIDE SEQUENCE [LARGE SCALE GENOMIC DNA]</scope>
    <source>
        <strain evidence="8">CA1280</strain>
    </source>
</reference>
<gene>
    <name evidence="8" type="ORF">I312_05975</name>
</gene>
<comment type="subcellular location">
    <subcellularLocation>
        <location evidence="1">Nucleus</location>
    </subcellularLocation>
</comment>
<evidence type="ECO:0000256" key="4">
    <source>
        <dbReference type="ARBA" id="ARBA00022833"/>
    </source>
</evidence>
<keyword evidence="3" id="KW-0863">Zinc-finger</keyword>
<dbReference type="InterPro" id="IPR013085">
    <property type="entry name" value="U1-CZ_Znf_C2H2"/>
</dbReference>